<organism evidence="1 2">
    <name type="scientific">Corynespora cassiicola Philippines</name>
    <dbReference type="NCBI Taxonomy" id="1448308"/>
    <lineage>
        <taxon>Eukaryota</taxon>
        <taxon>Fungi</taxon>
        <taxon>Dikarya</taxon>
        <taxon>Ascomycota</taxon>
        <taxon>Pezizomycotina</taxon>
        <taxon>Dothideomycetes</taxon>
        <taxon>Pleosporomycetidae</taxon>
        <taxon>Pleosporales</taxon>
        <taxon>Corynesporascaceae</taxon>
        <taxon>Corynespora</taxon>
    </lineage>
</organism>
<accession>A0A2T2NU56</accession>
<dbReference type="Proteomes" id="UP000240883">
    <property type="component" value="Unassembled WGS sequence"/>
</dbReference>
<gene>
    <name evidence="1" type="ORF">BS50DRAFT_632804</name>
</gene>
<evidence type="ECO:0000313" key="1">
    <source>
        <dbReference type="EMBL" id="PSN68972.1"/>
    </source>
</evidence>
<dbReference type="AlphaFoldDB" id="A0A2T2NU56"/>
<evidence type="ECO:0000313" key="2">
    <source>
        <dbReference type="Proteomes" id="UP000240883"/>
    </source>
</evidence>
<proteinExistence type="predicted"/>
<keyword evidence="2" id="KW-1185">Reference proteome</keyword>
<dbReference type="EMBL" id="KZ678133">
    <property type="protein sequence ID" value="PSN68972.1"/>
    <property type="molecule type" value="Genomic_DNA"/>
</dbReference>
<name>A0A2T2NU56_CORCC</name>
<protein>
    <submittedName>
        <fullName evidence="1">Uncharacterized protein</fullName>
    </submittedName>
</protein>
<reference evidence="1 2" key="1">
    <citation type="journal article" date="2018" name="Front. Microbiol.">
        <title>Genome-Wide Analysis of Corynespora cassiicola Leaf Fall Disease Putative Effectors.</title>
        <authorList>
            <person name="Lopez D."/>
            <person name="Ribeiro S."/>
            <person name="Label P."/>
            <person name="Fumanal B."/>
            <person name="Venisse J.S."/>
            <person name="Kohler A."/>
            <person name="de Oliveira R.R."/>
            <person name="Labutti K."/>
            <person name="Lipzen A."/>
            <person name="Lail K."/>
            <person name="Bauer D."/>
            <person name="Ohm R.A."/>
            <person name="Barry K.W."/>
            <person name="Spatafora J."/>
            <person name="Grigoriev I.V."/>
            <person name="Martin F.M."/>
            <person name="Pujade-Renaud V."/>
        </authorList>
    </citation>
    <scope>NUCLEOTIDE SEQUENCE [LARGE SCALE GENOMIC DNA]</scope>
    <source>
        <strain evidence="1 2">Philippines</strain>
    </source>
</reference>
<sequence length="477" mass="53737">MTAASNDFIIHLKVYDSITNGTRIFGPFHPAVDDDVQLLLNTWRKLLDPFPEAKTTFDQYIKDERPSLDRLNGYQANINDKYIVRFQIEMEKRAPVAEKLLTMQRGATEIFSVRQIELSPAIKLPKSGRTDKIAAALKEAAGPNGLPGDRVTVYGTYMSIQRAMYAARQALGLGPVEVHPAVTCPCRINGVIFGWRLGMKDGEIVFKNLVTVTELVVSKSTRKDATLCIKASYAPHSKDCLPNNPPKTIATSNIDITPKTWTMIYPRHFICTFSWTPYTETFGPFGYSPKETQRALTFLLNLLADFHAISPLLPSQLEDLSHHPFAIPISPTWTGILYVDFVEEARYTGGEVVWALDDERREPLPGLVWMVRAWTPHFPVWTDGERMVSELAGHDYKRLTPAREMRIVGTYVNKHQAKKVVREIVAGVMGQEGYRFQWDVSRAIGNGVDGVALSKIKEAVDMVVTVIEVDMQTRYVF</sequence>